<organism evidence="1 2">
    <name type="scientific">Kitasatospora setae (strain ATCC 33774 / DSM 43861 / JCM 3304 / KCC A-0304 / NBRC 14216 / KM-6054)</name>
    <name type="common">Streptomyces setae</name>
    <dbReference type="NCBI Taxonomy" id="452652"/>
    <lineage>
        <taxon>Bacteria</taxon>
        <taxon>Bacillati</taxon>
        <taxon>Actinomycetota</taxon>
        <taxon>Actinomycetes</taxon>
        <taxon>Kitasatosporales</taxon>
        <taxon>Streptomycetaceae</taxon>
        <taxon>Kitasatospora</taxon>
    </lineage>
</organism>
<dbReference type="Proteomes" id="UP000007076">
    <property type="component" value="Chromosome"/>
</dbReference>
<evidence type="ECO:0000313" key="2">
    <source>
        <dbReference type="Proteomes" id="UP000007076"/>
    </source>
</evidence>
<name>E4NCX5_KITSK</name>
<reference evidence="1 2" key="1">
    <citation type="journal article" date="2010" name="DNA Res.">
        <title>Genome sequence of Kitasatospora setae NBRC 14216T: an evolutionary snapshot of the family Streptomycetaceae.</title>
        <authorList>
            <person name="Ichikawa N."/>
            <person name="Oguchi A."/>
            <person name="Ikeda H."/>
            <person name="Ishikawa J."/>
            <person name="Kitani S."/>
            <person name="Watanabe Y."/>
            <person name="Nakamura S."/>
            <person name="Katano Y."/>
            <person name="Kishi E."/>
            <person name="Sasagawa M."/>
            <person name="Ankai A."/>
            <person name="Fukui S."/>
            <person name="Hashimoto Y."/>
            <person name="Kamata S."/>
            <person name="Otoguro M."/>
            <person name="Tanikawa S."/>
            <person name="Nihira T."/>
            <person name="Horinouchi S."/>
            <person name="Ohnishi Y."/>
            <person name="Hayakawa M."/>
            <person name="Kuzuyama T."/>
            <person name="Arisawa A."/>
            <person name="Nomoto F."/>
            <person name="Miura H."/>
            <person name="Takahashi Y."/>
            <person name="Fujita N."/>
        </authorList>
    </citation>
    <scope>NUCLEOTIDE SEQUENCE [LARGE SCALE GENOMIC DNA]</scope>
    <source>
        <strain evidence="2">ATCC 33774 / DSM 43861 / JCM 3304 / KCC A-0304 / NBRC 14216 / KM-6054</strain>
    </source>
</reference>
<dbReference type="EMBL" id="AP010968">
    <property type="protein sequence ID" value="BAJ29056.1"/>
    <property type="molecule type" value="Genomic_DNA"/>
</dbReference>
<gene>
    <name evidence="1" type="ordered locus">KSE_32470</name>
</gene>
<evidence type="ECO:0000313" key="1">
    <source>
        <dbReference type="EMBL" id="BAJ29056.1"/>
    </source>
</evidence>
<dbReference type="eggNOG" id="COG5651">
    <property type="taxonomic scope" value="Bacteria"/>
</dbReference>
<dbReference type="AlphaFoldDB" id="E4NCX5"/>
<accession>E4NCX5</accession>
<dbReference type="RefSeq" id="WP_014136363.1">
    <property type="nucleotide sequence ID" value="NC_016109.1"/>
</dbReference>
<keyword evidence="2" id="KW-1185">Reference proteome</keyword>
<protein>
    <submittedName>
        <fullName evidence="1">Uncharacterized protein</fullName>
    </submittedName>
</protein>
<proteinExistence type="predicted"/>
<dbReference type="HOGENOM" id="CLU_849361_0_0_11"/>
<dbReference type="KEGG" id="ksk:KSE_32470"/>
<sequence>MGALLVLVAGAGLWWAFRGGDDSDCSRLGADNRVKAVLGEGWRSDLSCGEVGEGLRAAVVGSQPGVHTVAQAEAMRTVVVVLGERTAIHPALRAPLAAALADYAADTHEVLAAIGNPYAGSAAPGPVREDAGTVRMSVAPDVLVRFLRGLAEAPDAWGVLYRAEIGRVDQQFADLAADSTQSERGKQLNRAGSALGALSAVRTDVLLHLPGGERARADWAAKVLQRVVGTPGDRIPGIGEEVQHLVDLWADSFAQKEKSRNSFTSKAVMSDEREGVDYQLVAVSGIWATERGIDPDSNAFNVLQDDALNRLNTALASTRSHLGGGDA</sequence>
<dbReference type="PATRIC" id="fig|452652.3.peg.3255"/>